<keyword evidence="3" id="KW-1185">Reference proteome</keyword>
<organism evidence="2 3">
    <name type="scientific">Ambispora leptoticha</name>
    <dbReference type="NCBI Taxonomy" id="144679"/>
    <lineage>
        <taxon>Eukaryota</taxon>
        <taxon>Fungi</taxon>
        <taxon>Fungi incertae sedis</taxon>
        <taxon>Mucoromycota</taxon>
        <taxon>Glomeromycotina</taxon>
        <taxon>Glomeromycetes</taxon>
        <taxon>Archaeosporales</taxon>
        <taxon>Ambisporaceae</taxon>
        <taxon>Ambispora</taxon>
    </lineage>
</organism>
<feature type="compositionally biased region" description="Polar residues" evidence="1">
    <location>
        <begin position="26"/>
        <end position="45"/>
    </location>
</feature>
<dbReference type="Proteomes" id="UP000789508">
    <property type="component" value="Unassembled WGS sequence"/>
</dbReference>
<evidence type="ECO:0000313" key="2">
    <source>
        <dbReference type="EMBL" id="CAG8612986.1"/>
    </source>
</evidence>
<dbReference type="EMBL" id="CAJVPS010005248">
    <property type="protein sequence ID" value="CAG8612986.1"/>
    <property type="molecule type" value="Genomic_DNA"/>
</dbReference>
<proteinExistence type="predicted"/>
<protein>
    <submittedName>
        <fullName evidence="2">1882_t:CDS:1</fullName>
    </submittedName>
</protein>
<evidence type="ECO:0000256" key="1">
    <source>
        <dbReference type="SAM" id="MobiDB-lite"/>
    </source>
</evidence>
<name>A0A9N9CV91_9GLOM</name>
<sequence length="76" mass="8219">MAFRNNIVSGDEVVFGNGCDGDGANDVSSDTSPALQQPSPQSTEVSSHKPLQTYLETFLIQCSLLPQHALLVFEHE</sequence>
<feature type="region of interest" description="Disordered" evidence="1">
    <location>
        <begin position="18"/>
        <end position="48"/>
    </location>
</feature>
<accession>A0A9N9CV91</accession>
<dbReference type="AlphaFoldDB" id="A0A9N9CV91"/>
<gene>
    <name evidence="2" type="ORF">ALEPTO_LOCUS8645</name>
</gene>
<comment type="caution">
    <text evidence="2">The sequence shown here is derived from an EMBL/GenBank/DDBJ whole genome shotgun (WGS) entry which is preliminary data.</text>
</comment>
<evidence type="ECO:0000313" key="3">
    <source>
        <dbReference type="Proteomes" id="UP000789508"/>
    </source>
</evidence>
<reference evidence="2" key="1">
    <citation type="submission" date="2021-06" db="EMBL/GenBank/DDBJ databases">
        <authorList>
            <person name="Kallberg Y."/>
            <person name="Tangrot J."/>
            <person name="Rosling A."/>
        </authorList>
    </citation>
    <scope>NUCLEOTIDE SEQUENCE</scope>
    <source>
        <strain evidence="2">FL130A</strain>
    </source>
</reference>